<sequence>MRRTPGSIPTMLTNSESRNYLRGRSSGCSGYSSANAVTGTGSSSATSSSWIASSDGQSFSDNFRKAKLPPRHVTNSFHLIKLGGSNDVYLGLSLFVPQLVRRVLADVGKAISYRNRRLVRCMCIAHDEINRILAIQTFKSSNCLHLALEKRSSTRDDSVLLMLIDKSEENTLRAVNKQGLTPLHLAVAHNLCDDAELNIVQKLLAKCDEAIAADTPSGLGSPYRYHVHTCEEAAGKRRTGPVPGRGPRTEEIGPKAKGMGKPYGKADKNPDFAAGKKPQPSMEENQNRAHERPVGIGLGGDPFGGYQDTPEPGPTLLAPSGTFDIPPGPAPLSANEDKKKRTTSKKTGTAKIQPTEIGAYAIKQYLKKYILRTRSHDGAMQLLYGSHQEMQINFDLSNLNQTVDSISMLQITQRLHHQAFEDVLQYIAIPQLRVEQPAIPSKREAGQRPTKSDGTGRTDLVRIFRWLTRDKKVETVFKIIVDDLKEPSHQDDAIESCLESVKGVETWDWKKLNLSPDVIQTAAPDAKIVHVYWSGKNAVLRAWSETEGLRMLKHLEEVHLHTQQGSDTKVRTQKNVAAFRQRMETGTSIRVVESKLKGDNPKKANSPIYTVKDKYERHKWVDIMENFAEFLQNAETRAATQITMKEPIRIAVIDDGVNSFDPTIDSKVKGGRSFSYRDKEQILVNPYYISSEGHGTAMAGFIRKICPNSLTVPQAVRDAIERKVQIISMSWTIEKTEMNKTEVEKLEKAIAKAAGERILMFCAAADGGAQRDRTYPAATARTKNIFKIGAAEPAGTATKWLGETLVDFIFPGHEVVRERQDDPGVTKYTPKTGSSVATALASGLAALVLYCVQLAAMSKKGAVGGRTTSVATTTQSLSNLAGYQALKNHETMKEAFLQIGTTKDKYIRVWERFEKPVKDAEGKPKDEWIDFVEALAETFTR</sequence>
<keyword evidence="7" id="KW-1185">Reference proteome</keyword>
<dbReference type="Gene3D" id="1.25.40.20">
    <property type="entry name" value="Ankyrin repeat-containing domain"/>
    <property type="match status" value="1"/>
</dbReference>
<keyword evidence="3" id="KW-0720">Serine protease</keyword>
<feature type="domain" description="Peptidase S8/S53" evidence="5">
    <location>
        <begin position="713"/>
        <end position="849"/>
    </location>
</feature>
<comment type="caution">
    <text evidence="6">The sequence shown here is derived from an EMBL/GenBank/DDBJ whole genome shotgun (WGS) entry which is preliminary data.</text>
</comment>
<organism evidence="6 7">
    <name type="scientific">Apiospora saccharicola</name>
    <dbReference type="NCBI Taxonomy" id="335842"/>
    <lineage>
        <taxon>Eukaryota</taxon>
        <taxon>Fungi</taxon>
        <taxon>Dikarya</taxon>
        <taxon>Ascomycota</taxon>
        <taxon>Pezizomycotina</taxon>
        <taxon>Sordariomycetes</taxon>
        <taxon>Xylariomycetidae</taxon>
        <taxon>Amphisphaeriales</taxon>
        <taxon>Apiosporaceae</taxon>
        <taxon>Apiospora</taxon>
    </lineage>
</organism>
<keyword evidence="2" id="KW-0378">Hydrolase</keyword>
<feature type="region of interest" description="Disordered" evidence="4">
    <location>
        <begin position="234"/>
        <end position="289"/>
    </location>
</feature>
<evidence type="ECO:0000256" key="2">
    <source>
        <dbReference type="ARBA" id="ARBA00022801"/>
    </source>
</evidence>
<dbReference type="EMBL" id="JAQQWM010000008">
    <property type="protein sequence ID" value="KAK8054374.1"/>
    <property type="molecule type" value="Genomic_DNA"/>
</dbReference>
<dbReference type="Pfam" id="PF00082">
    <property type="entry name" value="Peptidase_S8"/>
    <property type="match status" value="1"/>
</dbReference>
<keyword evidence="1" id="KW-0645">Protease</keyword>
<dbReference type="Gene3D" id="3.40.50.200">
    <property type="entry name" value="Peptidase S8/S53 domain"/>
    <property type="match status" value="1"/>
</dbReference>
<dbReference type="PRINTS" id="PR00723">
    <property type="entry name" value="SUBTILISIN"/>
</dbReference>
<gene>
    <name evidence="6" type="ORF">PG996_013675</name>
</gene>
<dbReference type="Proteomes" id="UP001446871">
    <property type="component" value="Unassembled WGS sequence"/>
</dbReference>
<evidence type="ECO:0000256" key="4">
    <source>
        <dbReference type="SAM" id="MobiDB-lite"/>
    </source>
</evidence>
<evidence type="ECO:0000313" key="6">
    <source>
        <dbReference type="EMBL" id="KAK8054374.1"/>
    </source>
</evidence>
<accession>A0ABR1U666</accession>
<name>A0ABR1U666_9PEZI</name>
<dbReference type="InterPro" id="IPR000209">
    <property type="entry name" value="Peptidase_S8/S53_dom"/>
</dbReference>
<evidence type="ECO:0000256" key="3">
    <source>
        <dbReference type="ARBA" id="ARBA00022825"/>
    </source>
</evidence>
<dbReference type="SUPFAM" id="SSF52743">
    <property type="entry name" value="Subtilisin-like"/>
    <property type="match status" value="1"/>
</dbReference>
<dbReference type="InterPro" id="IPR015500">
    <property type="entry name" value="Peptidase_S8_subtilisin-rel"/>
</dbReference>
<dbReference type="InterPro" id="IPR036770">
    <property type="entry name" value="Ankyrin_rpt-contain_sf"/>
</dbReference>
<evidence type="ECO:0000313" key="7">
    <source>
        <dbReference type="Proteomes" id="UP001446871"/>
    </source>
</evidence>
<dbReference type="InterPro" id="IPR036852">
    <property type="entry name" value="Peptidase_S8/S53_dom_sf"/>
</dbReference>
<protein>
    <recommendedName>
        <fullName evidence="5">Peptidase S8/S53 domain-containing protein</fullName>
    </recommendedName>
</protein>
<feature type="region of interest" description="Disordered" evidence="4">
    <location>
        <begin position="319"/>
        <end position="350"/>
    </location>
</feature>
<dbReference type="CDD" id="cd07491">
    <property type="entry name" value="Peptidases_S8_7"/>
    <property type="match status" value="1"/>
</dbReference>
<evidence type="ECO:0000256" key="1">
    <source>
        <dbReference type="ARBA" id="ARBA00022670"/>
    </source>
</evidence>
<proteinExistence type="predicted"/>
<evidence type="ECO:0000259" key="5">
    <source>
        <dbReference type="Pfam" id="PF00082"/>
    </source>
</evidence>
<reference evidence="6 7" key="1">
    <citation type="submission" date="2023-01" db="EMBL/GenBank/DDBJ databases">
        <title>Analysis of 21 Apiospora genomes using comparative genomics revels a genus with tremendous synthesis potential of carbohydrate active enzymes and secondary metabolites.</title>
        <authorList>
            <person name="Sorensen T."/>
        </authorList>
    </citation>
    <scope>NUCLEOTIDE SEQUENCE [LARGE SCALE GENOMIC DNA]</scope>
    <source>
        <strain evidence="6 7">CBS 83171</strain>
    </source>
</reference>